<sequence>MNKNHKEQIDKILEKNEIEEFFRYKKDFEYNYRSIIENHKKNEPNNYQISAGNIFGQLHEIKDFKGIPNLDDTFINKLIDLISRELGLYTKILENRDGSSEFILSTARAMYQEISEIGSYLYTTDKEVRTIIETNSKEVLCLKVSAQTTPSKTHAEIPLNCLQII</sequence>
<dbReference type="EMBL" id="HF680312">
    <property type="protein sequence ID" value="CCU71718.1"/>
    <property type="molecule type" value="Genomic_DNA"/>
</dbReference>
<dbReference type="KEGG" id="tol:TOL_1290"/>
<dbReference type="AlphaFoldDB" id="M5DQC7"/>
<accession>M5DQC7</accession>
<name>M5DQC7_9GAMM</name>
<proteinExistence type="predicted"/>
<gene>
    <name evidence="1" type="ORF">TOL_1290</name>
</gene>
<evidence type="ECO:0000313" key="1">
    <source>
        <dbReference type="EMBL" id="CCU71718.1"/>
    </source>
</evidence>
<reference evidence="1 2" key="1">
    <citation type="journal article" date="2013" name="Genome Announc.">
        <title>Genome Sequence of Thalassolituus oleivorans MIL-1 (DSM 14913T).</title>
        <authorList>
            <person name="Golyshin P.N."/>
            <person name="Werner J."/>
            <person name="Chernikova T.N."/>
            <person name="Tran H."/>
            <person name="Ferrer M."/>
            <person name="Yakimov M.M."/>
            <person name="Teeling H."/>
            <person name="Golyshina O.V."/>
        </authorList>
    </citation>
    <scope>NUCLEOTIDE SEQUENCE [LARGE SCALE GENOMIC DNA]</scope>
    <source>
        <strain evidence="1 2">MIL-1</strain>
    </source>
</reference>
<dbReference type="HOGENOM" id="CLU_1609978_0_0_6"/>
<organism evidence="1 2">
    <name type="scientific">Thalassolituus oleivorans MIL-1</name>
    <dbReference type="NCBI Taxonomy" id="1298593"/>
    <lineage>
        <taxon>Bacteria</taxon>
        <taxon>Pseudomonadati</taxon>
        <taxon>Pseudomonadota</taxon>
        <taxon>Gammaproteobacteria</taxon>
        <taxon>Oceanospirillales</taxon>
        <taxon>Oceanospirillaceae</taxon>
        <taxon>Thalassolituus</taxon>
    </lineage>
</organism>
<evidence type="ECO:0000313" key="2">
    <source>
        <dbReference type="Proteomes" id="UP000011866"/>
    </source>
</evidence>
<dbReference type="Proteomes" id="UP000011866">
    <property type="component" value="Chromosome"/>
</dbReference>
<protein>
    <submittedName>
        <fullName evidence="1">Uncharacterized protein</fullName>
    </submittedName>
</protein>
<keyword evidence="2" id="KW-1185">Reference proteome</keyword>